<dbReference type="InterPro" id="IPR001633">
    <property type="entry name" value="EAL_dom"/>
</dbReference>
<dbReference type="PROSITE" id="PS50112">
    <property type="entry name" value="PAS"/>
    <property type="match status" value="1"/>
</dbReference>
<keyword evidence="1" id="KW-0812">Transmembrane</keyword>
<dbReference type="InterPro" id="IPR052155">
    <property type="entry name" value="Biofilm_reg_signaling"/>
</dbReference>
<dbReference type="Pfam" id="PF07238">
    <property type="entry name" value="PilZ"/>
    <property type="match status" value="1"/>
</dbReference>
<dbReference type="Pfam" id="PF00990">
    <property type="entry name" value="GGDEF"/>
    <property type="match status" value="1"/>
</dbReference>
<evidence type="ECO:0000259" key="3">
    <source>
        <dbReference type="PROSITE" id="PS50113"/>
    </source>
</evidence>
<evidence type="ECO:0000313" key="6">
    <source>
        <dbReference type="EMBL" id="MBB3981827.1"/>
    </source>
</evidence>
<dbReference type="RefSeq" id="WP_246344370.1">
    <property type="nucleotide sequence ID" value="NZ_JACIEB010000003.1"/>
</dbReference>
<dbReference type="InterPro" id="IPR009875">
    <property type="entry name" value="PilZ_domain"/>
</dbReference>
<dbReference type="InterPro" id="IPR035965">
    <property type="entry name" value="PAS-like_dom_sf"/>
</dbReference>
<sequence length="855" mass="93119">MALLGLADGGVEVATSWITDALRGIAMVWPMVLIVKLCISLMLGASAALTQTTGIAIAIALLMIDGAIMLLPRLALFRHMLPHVQMRAILPLMLLSGASFGLWINSLPIETSRHALYVLAPEMAVALLAACILGDRRVLTLAYCVGALLVSSYYSPTATQLSLLVSTALVIGIATVRQVGTDRRRAVEQHSHELRSMRSDRLLHEYEKSGRGWFWETDRNGCLIYLSDTLIASLGIRADEVIGRPITEIVLSGDKRQGDGERTLGFHLSARTAFADIAVRAALSQEERWWSISGQPVFNDYGQFYGFRGNGTDLTEMRRSQAEVTRLAQYDSLTGLANRVHMLRSLEQAVAGSRGQPGECVLMMLDLDRFKTVNDTLGHPAGDALLRQVSQRLQRVVGDKGLVGRQGGDEFKIILPGHHENGFLSELAQTIISNVSQPYTIEGNPVVIGVSIGISCCPRDGVTSDALIRNADLALYAAKGDGRGVHRFYSPEMHADAEDRRQLEEDLRHALAAGGLHLVYQPVVSSRTEKVTGYEVLLRWTHPVRGPISPALFIPIAEDGGLIAQIGEWVMRTACRDAAQWVEDVRVAVNVSPIQFANQAFPSMVMSALAGAQLAPERLELEITESVFLNDGADTDAMFTKLKALGVRLALDDFGTGYSSLGYLKKAPFDKIKIDQSFVRGAAIKGSRNSAIIKAIVSLAEALGMDTTAEGAETRDELDLIRQLGCSHIQGYIYGRPMVAADVLARQRSVGVMAQAEGFKSSRPERKTMLRSIAVLHDGHVYHGKVRNISATGALIEGLWNVPVDTMFSMELTDGLTVNARARWSRDDRMGVEFISPIDLSRLRGHAAAPRAIAS</sequence>
<dbReference type="InterPro" id="IPR000014">
    <property type="entry name" value="PAS"/>
</dbReference>
<feature type="domain" description="PAC" evidence="3">
    <location>
        <begin position="273"/>
        <end position="326"/>
    </location>
</feature>
<dbReference type="PROSITE" id="PS50883">
    <property type="entry name" value="EAL"/>
    <property type="match status" value="1"/>
</dbReference>
<accession>A0A7W6GNS1</accession>
<feature type="domain" description="PAS" evidence="2">
    <location>
        <begin position="214"/>
        <end position="250"/>
    </location>
</feature>
<dbReference type="CDD" id="cd01948">
    <property type="entry name" value="EAL"/>
    <property type="match status" value="1"/>
</dbReference>
<dbReference type="PROSITE" id="PS50113">
    <property type="entry name" value="PAC"/>
    <property type="match status" value="1"/>
</dbReference>
<dbReference type="EMBL" id="JACIEB010000003">
    <property type="protein sequence ID" value="MBB3981827.1"/>
    <property type="molecule type" value="Genomic_DNA"/>
</dbReference>
<dbReference type="Proteomes" id="UP000552757">
    <property type="component" value="Unassembled WGS sequence"/>
</dbReference>
<dbReference type="InterPro" id="IPR000160">
    <property type="entry name" value="GGDEF_dom"/>
</dbReference>
<reference evidence="6 7" key="1">
    <citation type="submission" date="2020-08" db="EMBL/GenBank/DDBJ databases">
        <title>Genomic Encyclopedia of Type Strains, Phase IV (KMG-IV): sequencing the most valuable type-strain genomes for metagenomic binning, comparative biology and taxonomic classification.</title>
        <authorList>
            <person name="Goeker M."/>
        </authorList>
    </citation>
    <scope>NUCLEOTIDE SEQUENCE [LARGE SCALE GENOMIC DNA]</scope>
    <source>
        <strain evidence="6 7">DSM 29348</strain>
    </source>
</reference>
<dbReference type="NCBIfam" id="TIGR00229">
    <property type="entry name" value="sensory_box"/>
    <property type="match status" value="1"/>
</dbReference>
<evidence type="ECO:0000256" key="1">
    <source>
        <dbReference type="SAM" id="Phobius"/>
    </source>
</evidence>
<dbReference type="InterPro" id="IPR029787">
    <property type="entry name" value="Nucleotide_cyclase"/>
</dbReference>
<dbReference type="Pfam" id="PF00563">
    <property type="entry name" value="EAL"/>
    <property type="match status" value="1"/>
</dbReference>
<dbReference type="SMART" id="SM00267">
    <property type="entry name" value="GGDEF"/>
    <property type="match status" value="1"/>
</dbReference>
<dbReference type="CDD" id="cd01949">
    <property type="entry name" value="GGDEF"/>
    <property type="match status" value="1"/>
</dbReference>
<evidence type="ECO:0000259" key="2">
    <source>
        <dbReference type="PROSITE" id="PS50112"/>
    </source>
</evidence>
<evidence type="ECO:0000259" key="4">
    <source>
        <dbReference type="PROSITE" id="PS50883"/>
    </source>
</evidence>
<dbReference type="PROSITE" id="PS50887">
    <property type="entry name" value="GGDEF"/>
    <property type="match status" value="1"/>
</dbReference>
<dbReference type="SUPFAM" id="SSF141371">
    <property type="entry name" value="PilZ domain-like"/>
    <property type="match status" value="1"/>
</dbReference>
<dbReference type="InterPro" id="IPR035919">
    <property type="entry name" value="EAL_sf"/>
</dbReference>
<proteinExistence type="predicted"/>
<keyword evidence="7" id="KW-1185">Reference proteome</keyword>
<evidence type="ECO:0000259" key="5">
    <source>
        <dbReference type="PROSITE" id="PS50887"/>
    </source>
</evidence>
<dbReference type="Gene3D" id="3.30.450.20">
    <property type="entry name" value="PAS domain"/>
    <property type="match status" value="1"/>
</dbReference>
<gene>
    <name evidence="6" type="ORF">GGR44_001486</name>
</gene>
<feature type="transmembrane region" description="Helical" evidence="1">
    <location>
        <begin position="115"/>
        <end position="133"/>
    </location>
</feature>
<dbReference type="Gene3D" id="3.30.70.270">
    <property type="match status" value="1"/>
</dbReference>
<dbReference type="Gene3D" id="2.40.10.220">
    <property type="entry name" value="predicted glycosyltransferase like domains"/>
    <property type="match status" value="1"/>
</dbReference>
<feature type="transmembrane region" description="Helical" evidence="1">
    <location>
        <begin position="28"/>
        <end position="49"/>
    </location>
</feature>
<dbReference type="Gene3D" id="3.20.20.450">
    <property type="entry name" value="EAL domain"/>
    <property type="match status" value="1"/>
</dbReference>
<dbReference type="SMART" id="SM00052">
    <property type="entry name" value="EAL"/>
    <property type="match status" value="1"/>
</dbReference>
<feature type="transmembrane region" description="Helical" evidence="1">
    <location>
        <begin position="55"/>
        <end position="76"/>
    </location>
</feature>
<dbReference type="InterPro" id="IPR043128">
    <property type="entry name" value="Rev_trsase/Diguanyl_cyclase"/>
</dbReference>
<dbReference type="SUPFAM" id="SSF55073">
    <property type="entry name" value="Nucleotide cyclase"/>
    <property type="match status" value="1"/>
</dbReference>
<protein>
    <submittedName>
        <fullName evidence="6">Diguanylate cyclase (GGDEF)-like protein/PAS domain S-box-containing protein</fullName>
    </submittedName>
</protein>
<dbReference type="GO" id="GO:0035438">
    <property type="term" value="F:cyclic-di-GMP binding"/>
    <property type="evidence" value="ECO:0007669"/>
    <property type="project" value="InterPro"/>
</dbReference>
<keyword evidence="1" id="KW-0472">Membrane</keyword>
<dbReference type="SUPFAM" id="SSF55785">
    <property type="entry name" value="PYP-like sensor domain (PAS domain)"/>
    <property type="match status" value="1"/>
</dbReference>
<organism evidence="6 7">
    <name type="scientific">Sphingobium fontiphilum</name>
    <dbReference type="NCBI Taxonomy" id="944425"/>
    <lineage>
        <taxon>Bacteria</taxon>
        <taxon>Pseudomonadati</taxon>
        <taxon>Pseudomonadota</taxon>
        <taxon>Alphaproteobacteria</taxon>
        <taxon>Sphingomonadales</taxon>
        <taxon>Sphingomonadaceae</taxon>
        <taxon>Sphingobium</taxon>
    </lineage>
</organism>
<dbReference type="CDD" id="cd00130">
    <property type="entry name" value="PAS"/>
    <property type="match status" value="1"/>
</dbReference>
<dbReference type="Pfam" id="PF13426">
    <property type="entry name" value="PAS_9"/>
    <property type="match status" value="1"/>
</dbReference>
<keyword evidence="1" id="KW-1133">Transmembrane helix</keyword>
<feature type="transmembrane region" description="Helical" evidence="1">
    <location>
        <begin position="88"/>
        <end position="109"/>
    </location>
</feature>
<feature type="domain" description="GGDEF" evidence="5">
    <location>
        <begin position="358"/>
        <end position="491"/>
    </location>
</feature>
<dbReference type="NCBIfam" id="TIGR00254">
    <property type="entry name" value="GGDEF"/>
    <property type="match status" value="1"/>
</dbReference>
<dbReference type="SUPFAM" id="SSF141868">
    <property type="entry name" value="EAL domain-like"/>
    <property type="match status" value="1"/>
</dbReference>
<dbReference type="InterPro" id="IPR000700">
    <property type="entry name" value="PAS-assoc_C"/>
</dbReference>
<feature type="domain" description="EAL" evidence="4">
    <location>
        <begin position="500"/>
        <end position="751"/>
    </location>
</feature>
<comment type="caution">
    <text evidence="6">The sequence shown here is derived from an EMBL/GenBank/DDBJ whole genome shotgun (WGS) entry which is preliminary data.</text>
</comment>
<name>A0A7W6GNS1_9SPHN</name>
<evidence type="ECO:0000313" key="7">
    <source>
        <dbReference type="Proteomes" id="UP000552757"/>
    </source>
</evidence>
<dbReference type="AlphaFoldDB" id="A0A7W6GNS1"/>
<dbReference type="PANTHER" id="PTHR44757">
    <property type="entry name" value="DIGUANYLATE CYCLASE DGCP"/>
    <property type="match status" value="1"/>
</dbReference>
<dbReference type="PANTHER" id="PTHR44757:SF2">
    <property type="entry name" value="BIOFILM ARCHITECTURE MAINTENANCE PROTEIN MBAA"/>
    <property type="match status" value="1"/>
</dbReference>